<reference evidence="8 9" key="1">
    <citation type="submission" date="2024-04" db="EMBL/GenBank/DDBJ databases">
        <authorList>
            <person name="Fracassetti M."/>
        </authorList>
    </citation>
    <scope>NUCLEOTIDE SEQUENCE [LARGE SCALE GENOMIC DNA]</scope>
</reference>
<evidence type="ECO:0000313" key="9">
    <source>
        <dbReference type="Proteomes" id="UP001497516"/>
    </source>
</evidence>
<protein>
    <recommendedName>
        <fullName evidence="10">Transposase</fullName>
    </recommendedName>
</protein>
<evidence type="ECO:0000313" key="8">
    <source>
        <dbReference type="EMBL" id="CAL1413483.1"/>
    </source>
</evidence>
<dbReference type="InterPro" id="IPR001207">
    <property type="entry name" value="Transposase_mutator"/>
</dbReference>
<gene>
    <name evidence="8" type="ORF">LTRI10_LOCUS52711</name>
</gene>
<keyword evidence="2" id="KW-0238">DNA-binding</keyword>
<evidence type="ECO:0000256" key="1">
    <source>
        <dbReference type="ARBA" id="ARBA00022578"/>
    </source>
</evidence>
<dbReference type="GO" id="GO:0006313">
    <property type="term" value="P:DNA transposition"/>
    <property type="evidence" value="ECO:0007669"/>
    <property type="project" value="InterPro"/>
</dbReference>
<feature type="compositionally biased region" description="Acidic residues" evidence="4">
    <location>
        <begin position="167"/>
        <end position="188"/>
    </location>
</feature>
<dbReference type="Pfam" id="PF10551">
    <property type="entry name" value="MULE"/>
    <property type="match status" value="1"/>
</dbReference>
<keyword evidence="1" id="KW-0815">Transposition</keyword>
<dbReference type="InterPro" id="IPR058594">
    <property type="entry name" value="PB1-like_dom_pln"/>
</dbReference>
<dbReference type="AlphaFoldDB" id="A0AAV2GV49"/>
<evidence type="ECO:0000259" key="5">
    <source>
        <dbReference type="Pfam" id="PF03108"/>
    </source>
</evidence>
<keyword evidence="9" id="KW-1185">Reference proteome</keyword>
<keyword evidence="3" id="KW-0233">DNA recombination</keyword>
<dbReference type="GO" id="GO:0004803">
    <property type="term" value="F:transposase activity"/>
    <property type="evidence" value="ECO:0007669"/>
    <property type="project" value="InterPro"/>
</dbReference>
<evidence type="ECO:0000256" key="3">
    <source>
        <dbReference type="ARBA" id="ARBA00023172"/>
    </source>
</evidence>
<organism evidence="8 9">
    <name type="scientific">Linum trigynum</name>
    <dbReference type="NCBI Taxonomy" id="586398"/>
    <lineage>
        <taxon>Eukaryota</taxon>
        <taxon>Viridiplantae</taxon>
        <taxon>Streptophyta</taxon>
        <taxon>Embryophyta</taxon>
        <taxon>Tracheophyta</taxon>
        <taxon>Spermatophyta</taxon>
        <taxon>Magnoliopsida</taxon>
        <taxon>eudicotyledons</taxon>
        <taxon>Gunneridae</taxon>
        <taxon>Pentapetalae</taxon>
        <taxon>rosids</taxon>
        <taxon>fabids</taxon>
        <taxon>Malpighiales</taxon>
        <taxon>Linaceae</taxon>
        <taxon>Linum</taxon>
    </lineage>
</organism>
<dbReference type="PANTHER" id="PTHR31973">
    <property type="entry name" value="POLYPROTEIN, PUTATIVE-RELATED"/>
    <property type="match status" value="1"/>
</dbReference>
<evidence type="ECO:0008006" key="10">
    <source>
        <dbReference type="Google" id="ProtNLM"/>
    </source>
</evidence>
<accession>A0AAV2GV49</accession>
<dbReference type="PROSITE" id="PS01007">
    <property type="entry name" value="TRANSPOSASE_MUTATOR"/>
    <property type="match status" value="1"/>
</dbReference>
<feature type="domain" description="Transposase MuDR plant" evidence="5">
    <location>
        <begin position="240"/>
        <end position="294"/>
    </location>
</feature>
<feature type="domain" description="MULE transposase" evidence="6">
    <location>
        <begin position="439"/>
        <end position="533"/>
    </location>
</feature>
<dbReference type="InterPro" id="IPR004332">
    <property type="entry name" value="Transposase_MuDR"/>
</dbReference>
<sequence>MTEYINLDFHHGGVMDFSGDSPKYVGGFSEKFKVDVDEVSYFGILSLCTGYLNYYGVRKMWYLTPGATMAEGLHEIMTDKEIMEGLLVDTAQTKEVSLFVDCVEADDGLMGDNDTADNIARLENDDDYFEVGEYSVAKEIMHVADSSDEESSEKQNHLPMVNSPDSEAGEEVDQPMGDDGDMDEEEDDGDYILDEDEEDGEDEVSVSAHRRTGLLDEEPAYMFDDLSFYDPDCDHKALEFTVGMMFLDVEDFKKAISNHVVAAGASVWCKKSDESRREYRYKDQNCSWRVYVAWWSGNAFFIVRRVGLPHSCTRSTRVNLATARFIAEHFLERFKSEPDWKAPLIAMEVKRELGVDVELKVCYTARAIAKEMLCGTLEQEYNKLRRYVAALIAADPEGRFELEVEPDVQVAEKVHFKRFYVGFSRLRKGFLAGCRPNFSIDGCFLKGEVPGMLLTAVGKDGNSHIYPFAWAVVEGENKSSWKWFLEHLQEELGFGDGVGWSVVSDQQKGLVEAINLVMPSVEHRKCVRHVFANWKVKVKNEKMRKIYWEAVYAFNVPEYETATTKMEAFQNAQAVMTPFSDFMEQDPKSFCRAFLSRLPKSDFVESNICESWNNVIVKAREYRIIAMLEAIRGYIMVQMRKKRKKFEKMQSVICPAVMSTITVEDLKARM</sequence>
<feature type="domain" description="PB1-like" evidence="7">
    <location>
        <begin position="1"/>
        <end position="99"/>
    </location>
</feature>
<feature type="region of interest" description="Disordered" evidence="4">
    <location>
        <begin position="144"/>
        <end position="188"/>
    </location>
</feature>
<dbReference type="InterPro" id="IPR018289">
    <property type="entry name" value="MULE_transposase_dom"/>
</dbReference>
<dbReference type="Proteomes" id="UP001497516">
    <property type="component" value="Chromosome 9"/>
</dbReference>
<dbReference type="Pfam" id="PF26130">
    <property type="entry name" value="PB1-like"/>
    <property type="match status" value="1"/>
</dbReference>
<evidence type="ECO:0000256" key="4">
    <source>
        <dbReference type="SAM" id="MobiDB-lite"/>
    </source>
</evidence>
<evidence type="ECO:0000256" key="2">
    <source>
        <dbReference type="ARBA" id="ARBA00023125"/>
    </source>
</evidence>
<evidence type="ECO:0000259" key="6">
    <source>
        <dbReference type="Pfam" id="PF10551"/>
    </source>
</evidence>
<name>A0AAV2GV49_9ROSI</name>
<proteinExistence type="predicted"/>
<evidence type="ECO:0000259" key="7">
    <source>
        <dbReference type="Pfam" id="PF26130"/>
    </source>
</evidence>
<dbReference type="Pfam" id="PF03108">
    <property type="entry name" value="DBD_Tnp_Mut"/>
    <property type="match status" value="1"/>
</dbReference>
<dbReference type="EMBL" id="OZ034822">
    <property type="protein sequence ID" value="CAL1413483.1"/>
    <property type="molecule type" value="Genomic_DNA"/>
</dbReference>
<dbReference type="GO" id="GO:0003677">
    <property type="term" value="F:DNA binding"/>
    <property type="evidence" value="ECO:0007669"/>
    <property type="project" value="UniProtKB-KW"/>
</dbReference>
<dbReference type="PANTHER" id="PTHR31973:SF187">
    <property type="entry name" value="MUTATOR TRANSPOSASE MUDRA PROTEIN"/>
    <property type="match status" value="1"/>
</dbReference>